<accession>A0A967BD07</accession>
<dbReference type="RefSeq" id="WP_167199685.1">
    <property type="nucleotide sequence ID" value="NZ_JAAORB010000046.1"/>
</dbReference>
<sequence>MPNTPKQLISPASEQTHMQQAIQALHMAQITDDYQKVVSKLAGELYDDVCLVFPGHLQMLYLLTHVRRRQVWNAVIAADETQEILGHDKKGIVALRHALLKQKSTQLLQDAYGEVPNSFEALLGRLGNVAQHYDTYRDLFELARNGDPKLRKQLLQEKPLKAELVKRLAGLPARLRSVKFAKGFECETQIKRFVDFLGAWEDMDMPEKAELDERLYKAIHHGGGVSEAIRQIYIRLPFPEQTVPNCEKVKFLENGCALEDAAKRYDNCLATLVPQAVRGETQFYEWKGRAHAIVAIKKKRGHWEIDEIKLRKNREPAPEFADTIQRHFKQYGVGEHIQFSQLIEKFLSPSAFEFDECDLFDPDAQVDFEYLLNAA</sequence>
<reference evidence="1" key="1">
    <citation type="submission" date="2020-03" db="EMBL/GenBank/DDBJ databases">
        <title>Roseovarius gahaiensis sp. nov., isolated from Gahai Saline Lake, China.</title>
        <authorList>
            <person name="Sun X."/>
        </authorList>
    </citation>
    <scope>NUCLEOTIDE SEQUENCE</scope>
    <source>
        <strain evidence="1">GH877</strain>
    </source>
</reference>
<name>A0A967BD07_9RHOB</name>
<comment type="caution">
    <text evidence="1">The sequence shown here is derived from an EMBL/GenBank/DDBJ whole genome shotgun (WGS) entry which is preliminary data.</text>
</comment>
<keyword evidence="2" id="KW-1185">Reference proteome</keyword>
<dbReference type="AlphaFoldDB" id="A0A967BD07"/>
<gene>
    <name evidence="1" type="ORF">HAT86_15030</name>
</gene>
<proteinExistence type="predicted"/>
<evidence type="ECO:0000313" key="2">
    <source>
        <dbReference type="Proteomes" id="UP000639775"/>
    </source>
</evidence>
<protein>
    <submittedName>
        <fullName evidence="1">Uncharacterized protein</fullName>
    </submittedName>
</protein>
<dbReference type="Proteomes" id="UP000639775">
    <property type="component" value="Unassembled WGS sequence"/>
</dbReference>
<evidence type="ECO:0000313" key="1">
    <source>
        <dbReference type="EMBL" id="NHQ75765.1"/>
    </source>
</evidence>
<organism evidence="1 2">
    <name type="scientific">Roseovarius gahaiensis</name>
    <dbReference type="NCBI Taxonomy" id="2716691"/>
    <lineage>
        <taxon>Bacteria</taxon>
        <taxon>Pseudomonadati</taxon>
        <taxon>Pseudomonadota</taxon>
        <taxon>Alphaproteobacteria</taxon>
        <taxon>Rhodobacterales</taxon>
        <taxon>Roseobacteraceae</taxon>
        <taxon>Roseovarius</taxon>
    </lineage>
</organism>
<dbReference type="EMBL" id="JAAORB010000046">
    <property type="protein sequence ID" value="NHQ75765.1"/>
    <property type="molecule type" value="Genomic_DNA"/>
</dbReference>